<dbReference type="RefSeq" id="WP_257959168.1">
    <property type="nucleotide sequence ID" value="NZ_CP102780.1"/>
</dbReference>
<dbReference type="Proteomes" id="UP001058980">
    <property type="component" value="Chromosome"/>
</dbReference>
<keyword evidence="3" id="KW-1185">Reference proteome</keyword>
<accession>A0ABY5QGR1</accession>
<proteinExistence type="predicted"/>
<feature type="region of interest" description="Disordered" evidence="1">
    <location>
        <begin position="74"/>
        <end position="95"/>
    </location>
</feature>
<gene>
    <name evidence="2" type="ORF">NTU39_02895</name>
</gene>
<organism evidence="2 3">
    <name type="scientific">Pandoraea commovens</name>
    <dbReference type="NCBI Taxonomy" id="2508289"/>
    <lineage>
        <taxon>Bacteria</taxon>
        <taxon>Pseudomonadati</taxon>
        <taxon>Pseudomonadota</taxon>
        <taxon>Betaproteobacteria</taxon>
        <taxon>Burkholderiales</taxon>
        <taxon>Burkholderiaceae</taxon>
        <taxon>Pandoraea</taxon>
    </lineage>
</organism>
<evidence type="ECO:0008006" key="4">
    <source>
        <dbReference type="Google" id="ProtNLM"/>
    </source>
</evidence>
<protein>
    <recommendedName>
        <fullName evidence="4">Transposase</fullName>
    </recommendedName>
</protein>
<evidence type="ECO:0000256" key="1">
    <source>
        <dbReference type="SAM" id="MobiDB-lite"/>
    </source>
</evidence>
<reference evidence="2" key="1">
    <citation type="submission" date="2022-08" db="EMBL/GenBank/DDBJ databases">
        <title>Multi-unit outbreak of Pandoraea commovens among non-cystic fibrosis intensive care patients from 2019 to 2021 in Berlin, Germany.</title>
        <authorList>
            <person name="Menzel P."/>
        </authorList>
    </citation>
    <scope>NUCLEOTIDE SEQUENCE</scope>
    <source>
        <strain evidence="2">LB-19-202-79</strain>
    </source>
</reference>
<evidence type="ECO:0000313" key="3">
    <source>
        <dbReference type="Proteomes" id="UP001058980"/>
    </source>
</evidence>
<dbReference type="EMBL" id="CP102780">
    <property type="protein sequence ID" value="UVA79996.1"/>
    <property type="molecule type" value="Genomic_DNA"/>
</dbReference>
<name>A0ABY5QGR1_9BURK</name>
<sequence>MSQANNVRIDESRRLPLTIKSGFPFVSPTRLSVAGKRMPMATNGANTQWGVLAMEILDCSHAYGFSSLVLESDDPFGDENVGGEGNEGAQPPRHTPLLEDEDEFDLDDVQADQRLGRLIVHSYTNQFSALISLEIEHRRPVSNRRAHRAGPEIDVPVGEFTLGDGTYAADAHGNLGISDFDNHVAQVDRDLSLFIEMLGHLRQSVRRRGWKIATRRLNDGLFQDGESIAVFPDKLGKRRSWHKIVDASGNTRTRQVVWAEIAINDENEFAYLMEMELKHGESGQCTILLHLSDFSRLEDRQFSELLVLTAVQNRWPDHHNKWPSEEYQRRANAMFAKVKMHRIHHPKRTDDERKTGAKNAKLNPVLWSAVLVDRMDELLPSATA</sequence>
<evidence type="ECO:0000313" key="2">
    <source>
        <dbReference type="EMBL" id="UVA79996.1"/>
    </source>
</evidence>